<keyword evidence="1" id="KW-0175">Coiled coil</keyword>
<name>A0ABR0N7Y4_GOSAR</name>
<keyword evidence="3" id="KW-1185">Reference proteome</keyword>
<protein>
    <submittedName>
        <fullName evidence="2">Uncharacterized protein</fullName>
    </submittedName>
</protein>
<evidence type="ECO:0000313" key="3">
    <source>
        <dbReference type="Proteomes" id="UP001358586"/>
    </source>
</evidence>
<accession>A0ABR0N7Y4</accession>
<sequence length="132" mass="14575">MVRCVPSFLGRIKVIRAFTIPSMAGDGLSTHLQKEVNVMQQEISKIQEELVQLDTKMDIKFQEFKDEFKRDLQTLLGQYFGSPNAGVTGKRKGVMRGAPPGFAPKDFVAPIPGQVPAALSTLPFVDMSNVHL</sequence>
<gene>
    <name evidence="2" type="ORF">PVK06_040324</name>
</gene>
<dbReference type="EMBL" id="JARKNE010000011">
    <property type="protein sequence ID" value="KAK5785714.1"/>
    <property type="molecule type" value="Genomic_DNA"/>
</dbReference>
<evidence type="ECO:0000256" key="1">
    <source>
        <dbReference type="SAM" id="Coils"/>
    </source>
</evidence>
<organism evidence="2 3">
    <name type="scientific">Gossypium arboreum</name>
    <name type="common">Tree cotton</name>
    <name type="synonym">Gossypium nanking</name>
    <dbReference type="NCBI Taxonomy" id="29729"/>
    <lineage>
        <taxon>Eukaryota</taxon>
        <taxon>Viridiplantae</taxon>
        <taxon>Streptophyta</taxon>
        <taxon>Embryophyta</taxon>
        <taxon>Tracheophyta</taxon>
        <taxon>Spermatophyta</taxon>
        <taxon>Magnoliopsida</taxon>
        <taxon>eudicotyledons</taxon>
        <taxon>Gunneridae</taxon>
        <taxon>Pentapetalae</taxon>
        <taxon>rosids</taxon>
        <taxon>malvids</taxon>
        <taxon>Malvales</taxon>
        <taxon>Malvaceae</taxon>
        <taxon>Malvoideae</taxon>
        <taxon>Gossypium</taxon>
    </lineage>
</organism>
<proteinExistence type="predicted"/>
<reference evidence="2 3" key="1">
    <citation type="submission" date="2023-03" db="EMBL/GenBank/DDBJ databases">
        <title>WGS of Gossypium arboreum.</title>
        <authorList>
            <person name="Yu D."/>
        </authorList>
    </citation>
    <scope>NUCLEOTIDE SEQUENCE [LARGE SCALE GENOMIC DNA]</scope>
    <source>
        <tissue evidence="2">Leaf</tissue>
    </source>
</reference>
<comment type="caution">
    <text evidence="2">The sequence shown here is derived from an EMBL/GenBank/DDBJ whole genome shotgun (WGS) entry which is preliminary data.</text>
</comment>
<dbReference type="Proteomes" id="UP001358586">
    <property type="component" value="Chromosome 11"/>
</dbReference>
<evidence type="ECO:0000313" key="2">
    <source>
        <dbReference type="EMBL" id="KAK5785714.1"/>
    </source>
</evidence>
<feature type="coiled-coil region" evidence="1">
    <location>
        <begin position="29"/>
        <end position="56"/>
    </location>
</feature>